<evidence type="ECO:0000256" key="2">
    <source>
        <dbReference type="ARBA" id="ARBA00022737"/>
    </source>
</evidence>
<proteinExistence type="predicted"/>
<evidence type="ECO:0000313" key="4">
    <source>
        <dbReference type="RefSeq" id="XP_035676072.1"/>
    </source>
</evidence>
<keyword evidence="2" id="KW-0677">Repeat</keyword>
<organism evidence="3 4">
    <name type="scientific">Branchiostoma floridae</name>
    <name type="common">Florida lancelet</name>
    <name type="synonym">Amphioxus</name>
    <dbReference type="NCBI Taxonomy" id="7739"/>
    <lineage>
        <taxon>Eukaryota</taxon>
        <taxon>Metazoa</taxon>
        <taxon>Chordata</taxon>
        <taxon>Cephalochordata</taxon>
        <taxon>Leptocardii</taxon>
        <taxon>Amphioxiformes</taxon>
        <taxon>Branchiostomatidae</taxon>
        <taxon>Branchiostoma</taxon>
    </lineage>
</organism>
<protein>
    <submittedName>
        <fullName evidence="4">Uncharacterized protein LOC118415512</fullName>
    </submittedName>
</protein>
<keyword evidence="3" id="KW-1185">Reference proteome</keyword>
<dbReference type="AlphaFoldDB" id="A0A9J7L4Q1"/>
<dbReference type="PANTHER" id="PTHR24412">
    <property type="entry name" value="KELCH PROTEIN"/>
    <property type="match status" value="1"/>
</dbReference>
<gene>
    <name evidence="4" type="primary">LOC118415512</name>
</gene>
<name>A0A9J7L4Q1_BRAFL</name>
<dbReference type="Proteomes" id="UP000001554">
    <property type="component" value="Chromosome 5"/>
</dbReference>
<dbReference type="InterPro" id="IPR015915">
    <property type="entry name" value="Kelch-typ_b-propeller"/>
</dbReference>
<dbReference type="OrthoDB" id="6359816at2759"/>
<dbReference type="Gene3D" id="2.120.10.80">
    <property type="entry name" value="Kelch-type beta propeller"/>
    <property type="match status" value="1"/>
</dbReference>
<sequence length="484" mass="55178">MATAGQGSHTKVEQICYHGSLAEVPLVDCDSKTSIAATQTAAQDIKNSSEKHFTSGKATVDNHIAVKHTGVKPYMCGECFSSKDELCEATVRGTKTYAFVGRPQFYSPLYMDQGSLQPILHHLPSILSHIRFNLLTSDDTAAILEHPLVRENPGSYTAIRNMVQNVDPDLKPRHGMFTEMVLLFRVEIDEILFMNPQEGKYISCSYDDINFAEAWAITVTSNNDIFLLSSEFDKEGYDELSMLKYNHAENVWKHAGMSSVSNSLQPGATRYEKLLVEKDNLFYNLGVETRIILGATGSVNMRKYNRHTDQWQDCSQLLIDAEWNFCAPLLCGQHIYFIMNSEMHRYDPSQDSWCERTPPKLIPQVRTAVAIGTDIFCTDHHFTQTMVYDTELDHWQKLQGWPNSRNLDVKVKFPYFFVLENQLHAWATYDNTVQGSSNDYLVYVYDRSADAWRDLNASIPNEEYCVPSCQCPVARVYLPYLRRA</sequence>
<dbReference type="GeneID" id="118415512"/>
<reference evidence="3" key="1">
    <citation type="journal article" date="2020" name="Nat. Ecol. Evol.">
        <title>Deeply conserved synteny resolves early events in vertebrate evolution.</title>
        <authorList>
            <person name="Simakov O."/>
            <person name="Marletaz F."/>
            <person name="Yue J.X."/>
            <person name="O'Connell B."/>
            <person name="Jenkins J."/>
            <person name="Brandt A."/>
            <person name="Calef R."/>
            <person name="Tung C.H."/>
            <person name="Huang T.K."/>
            <person name="Schmutz J."/>
            <person name="Satoh N."/>
            <person name="Yu J.K."/>
            <person name="Putnam N.H."/>
            <person name="Green R.E."/>
            <person name="Rokhsar D.S."/>
        </authorList>
    </citation>
    <scope>NUCLEOTIDE SEQUENCE [LARGE SCALE GENOMIC DNA]</scope>
    <source>
        <strain evidence="3">S238N-H82</strain>
    </source>
</reference>
<reference evidence="4" key="2">
    <citation type="submission" date="2025-08" db="UniProtKB">
        <authorList>
            <consortium name="RefSeq"/>
        </authorList>
    </citation>
    <scope>IDENTIFICATION</scope>
    <source>
        <strain evidence="4">S238N-H82</strain>
        <tissue evidence="4">Testes</tissue>
    </source>
</reference>
<dbReference type="RefSeq" id="XP_035676072.1">
    <property type="nucleotide sequence ID" value="XM_035820179.1"/>
</dbReference>
<keyword evidence="1" id="KW-0880">Kelch repeat</keyword>
<dbReference type="SUPFAM" id="SSF117281">
    <property type="entry name" value="Kelch motif"/>
    <property type="match status" value="1"/>
</dbReference>
<dbReference type="PANTHER" id="PTHR24412:SF491">
    <property type="entry name" value="KELCH REPEAT AND BTB DOMAIN-CONTAINING PROTEIN 12"/>
    <property type="match status" value="1"/>
</dbReference>
<evidence type="ECO:0000256" key="1">
    <source>
        <dbReference type="ARBA" id="ARBA00022441"/>
    </source>
</evidence>
<accession>A0A9J7L4Q1</accession>
<evidence type="ECO:0000313" key="3">
    <source>
        <dbReference type="Proteomes" id="UP000001554"/>
    </source>
</evidence>
<dbReference type="KEGG" id="bfo:118415512"/>